<comment type="subunit">
    <text evidence="9 10">Homodimer, forms a heterotetramer with a Cas2 homodimer.</text>
</comment>
<dbReference type="EMBL" id="CP051480">
    <property type="protein sequence ID" value="QJG66137.1"/>
    <property type="molecule type" value="Genomic_DNA"/>
</dbReference>
<evidence type="ECO:0000256" key="8">
    <source>
        <dbReference type="ARBA" id="ARBA00023211"/>
    </source>
</evidence>
<keyword evidence="2 10" id="KW-0479">Metal-binding</keyword>
<accession>A0A858U412</accession>
<evidence type="ECO:0000256" key="3">
    <source>
        <dbReference type="ARBA" id="ARBA00022759"/>
    </source>
</evidence>
<dbReference type="InterPro" id="IPR042211">
    <property type="entry name" value="CRISPR-assoc_Cas1_N"/>
</dbReference>
<keyword evidence="8 10" id="KW-0464">Manganese</keyword>
<keyword evidence="4 10" id="KW-0378">Hydrolase</keyword>
<dbReference type="InterPro" id="IPR002729">
    <property type="entry name" value="CRISPR-assoc_Cas1"/>
</dbReference>
<evidence type="ECO:0000256" key="9">
    <source>
        <dbReference type="ARBA" id="ARBA00038592"/>
    </source>
</evidence>
<organism evidence="11 12">
    <name type="scientific">Mycoplasma phocoeninasale</name>
    <dbReference type="NCBI Taxonomy" id="2726117"/>
    <lineage>
        <taxon>Bacteria</taxon>
        <taxon>Bacillati</taxon>
        <taxon>Mycoplasmatota</taxon>
        <taxon>Mollicutes</taxon>
        <taxon>Mycoplasmataceae</taxon>
        <taxon>Mycoplasma</taxon>
    </lineage>
</organism>
<dbReference type="Gene3D" id="1.20.120.920">
    <property type="entry name" value="CRISPR-associated endonuclease Cas1, C-terminal domain"/>
    <property type="match status" value="1"/>
</dbReference>
<dbReference type="GO" id="GO:0043571">
    <property type="term" value="P:maintenance of CRISPR repeat elements"/>
    <property type="evidence" value="ECO:0007669"/>
    <property type="project" value="UniProtKB-UniRule"/>
</dbReference>
<evidence type="ECO:0000256" key="2">
    <source>
        <dbReference type="ARBA" id="ARBA00022723"/>
    </source>
</evidence>
<evidence type="ECO:0000256" key="6">
    <source>
        <dbReference type="ARBA" id="ARBA00023118"/>
    </source>
</evidence>
<sequence length="298" mass="35169">MKKIIDVSESDYLSLFLGNLIVKKSQGKITIPTNDIETIIFENNRMMISVPLINKLIEEKINVIFCDHKHLPYAHILPINGYFNNKVFLAQIKWDDYYKSITWKHTIELKIINSLNLLKSLKINDSKTLELLEEYANQVKLWDTTNREGLAAKIYFRAIFGKDFIRDKDNNDEWINLFLNYGYTVMLAYVSRSLVSKGFDNRIGIFHKSFNNNFLLASDLMEPLRCFVDRIVYEGLMKRMQFQKFDFSDFKKRLFESLQEYILIKGKAMKVIDYIDYMIKGIIENTNLEDLIIGWDSK</sequence>
<evidence type="ECO:0000256" key="1">
    <source>
        <dbReference type="ARBA" id="ARBA00022722"/>
    </source>
</evidence>
<dbReference type="NCBIfam" id="TIGR00287">
    <property type="entry name" value="cas1"/>
    <property type="match status" value="1"/>
</dbReference>
<evidence type="ECO:0000256" key="7">
    <source>
        <dbReference type="ARBA" id="ARBA00023125"/>
    </source>
</evidence>
<dbReference type="InterPro" id="IPR050646">
    <property type="entry name" value="Cas1"/>
</dbReference>
<dbReference type="GO" id="GO:0016787">
    <property type="term" value="F:hydrolase activity"/>
    <property type="evidence" value="ECO:0007669"/>
    <property type="project" value="UniProtKB-KW"/>
</dbReference>
<dbReference type="InterPro" id="IPR042206">
    <property type="entry name" value="CRISPR-assoc_Cas1_C"/>
</dbReference>
<keyword evidence="12" id="KW-1185">Reference proteome</keyword>
<keyword evidence="1 10" id="KW-0540">Nuclease</keyword>
<proteinExistence type="inferred from homology"/>
<dbReference type="Pfam" id="PF01867">
    <property type="entry name" value="Cas_Cas1"/>
    <property type="match status" value="1"/>
</dbReference>
<dbReference type="AlphaFoldDB" id="A0A858U412"/>
<gene>
    <name evidence="10 11" type="primary">cas1</name>
    <name evidence="11" type="ORF">HGG64_00100</name>
</gene>
<keyword evidence="5 10" id="KW-0460">Magnesium</keyword>
<feature type="binding site" evidence="10">
    <location>
        <position position="207"/>
    </location>
    <ligand>
        <name>Mn(2+)</name>
        <dbReference type="ChEBI" id="CHEBI:29035"/>
    </ligand>
</feature>
<evidence type="ECO:0000313" key="12">
    <source>
        <dbReference type="Proteomes" id="UP000501728"/>
    </source>
</evidence>
<dbReference type="Proteomes" id="UP000501728">
    <property type="component" value="Chromosome"/>
</dbReference>
<evidence type="ECO:0000256" key="4">
    <source>
        <dbReference type="ARBA" id="ARBA00022801"/>
    </source>
</evidence>
<dbReference type="PANTHER" id="PTHR34353:SF2">
    <property type="entry name" value="CRISPR-ASSOCIATED ENDONUCLEASE CAS1 1"/>
    <property type="match status" value="1"/>
</dbReference>
<dbReference type="HAMAP" id="MF_01470">
    <property type="entry name" value="Cas1"/>
    <property type="match status" value="1"/>
</dbReference>
<dbReference type="InterPro" id="IPR019855">
    <property type="entry name" value="CRISPR-assoc_Cas1_NMENI"/>
</dbReference>
<protein>
    <recommendedName>
        <fullName evidence="10">CRISPR-associated endonuclease Cas1</fullName>
        <ecNumber evidence="10">3.1.-.-</ecNumber>
    </recommendedName>
</protein>
<feature type="binding site" evidence="10">
    <location>
        <position position="222"/>
    </location>
    <ligand>
        <name>Mn(2+)</name>
        <dbReference type="ChEBI" id="CHEBI:29035"/>
    </ligand>
</feature>
<dbReference type="RefSeq" id="WP_169579968.1">
    <property type="nucleotide sequence ID" value="NZ_CP051480.1"/>
</dbReference>
<reference evidence="11 12" key="1">
    <citation type="submission" date="2020-04" db="EMBL/GenBank/DDBJ databases">
        <title>Novel Mycoplasma species detected in Phocoena phocoena (harbor porpoise) from the USA.</title>
        <authorList>
            <person name="Volokhov D.V."/>
        </authorList>
    </citation>
    <scope>NUCLEOTIDE SEQUENCE [LARGE SCALE GENOMIC DNA]</scope>
    <source>
        <strain evidence="11 12">C264-NAS</strain>
    </source>
</reference>
<dbReference type="KEGG" id="mphn:HGG64_00100"/>
<keyword evidence="6 10" id="KW-0051">Antiviral defense</keyword>
<evidence type="ECO:0000313" key="11">
    <source>
        <dbReference type="EMBL" id="QJG66137.1"/>
    </source>
</evidence>
<dbReference type="GO" id="GO:0046872">
    <property type="term" value="F:metal ion binding"/>
    <property type="evidence" value="ECO:0007669"/>
    <property type="project" value="UniProtKB-UniRule"/>
</dbReference>
<dbReference type="NCBIfam" id="TIGR03639">
    <property type="entry name" value="cas1_NMENI"/>
    <property type="match status" value="1"/>
</dbReference>
<feature type="binding site" evidence="10">
    <location>
        <position position="148"/>
    </location>
    <ligand>
        <name>Mn(2+)</name>
        <dbReference type="ChEBI" id="CHEBI:29035"/>
    </ligand>
</feature>
<keyword evidence="7 10" id="KW-0238">DNA-binding</keyword>
<dbReference type="GO" id="GO:0004520">
    <property type="term" value="F:DNA endonuclease activity"/>
    <property type="evidence" value="ECO:0007669"/>
    <property type="project" value="InterPro"/>
</dbReference>
<dbReference type="Gene3D" id="3.100.10.20">
    <property type="entry name" value="CRISPR-associated endonuclease Cas1, N-terminal domain"/>
    <property type="match status" value="1"/>
</dbReference>
<comment type="similarity">
    <text evidence="10">Belongs to the CRISPR-associated endonuclease Cas1 family.</text>
</comment>
<dbReference type="PANTHER" id="PTHR34353">
    <property type="entry name" value="CRISPR-ASSOCIATED ENDONUCLEASE CAS1 1"/>
    <property type="match status" value="1"/>
</dbReference>
<name>A0A858U412_9MOLU</name>
<comment type="cofactor">
    <cofactor evidence="10">
        <name>Mg(2+)</name>
        <dbReference type="ChEBI" id="CHEBI:18420"/>
    </cofactor>
    <cofactor evidence="10">
        <name>Mn(2+)</name>
        <dbReference type="ChEBI" id="CHEBI:29035"/>
    </cofactor>
</comment>
<evidence type="ECO:0000256" key="10">
    <source>
        <dbReference type="HAMAP-Rule" id="MF_01470"/>
    </source>
</evidence>
<dbReference type="GO" id="GO:0003677">
    <property type="term" value="F:DNA binding"/>
    <property type="evidence" value="ECO:0007669"/>
    <property type="project" value="UniProtKB-KW"/>
</dbReference>
<comment type="function">
    <text evidence="10">CRISPR (clustered regularly interspaced short palindromic repeat), is an adaptive immune system that provides protection against mobile genetic elements (viruses, transposable elements and conjugative plasmids). CRISPR clusters contain spacers, sequences complementary to antecedent mobile elements, and target invading nucleic acids. CRISPR clusters are transcribed and processed into CRISPR RNA (crRNA). Acts as a dsDNA endonuclease. Involved in the integration of spacer DNA into the CRISPR cassette.</text>
</comment>
<dbReference type="GO" id="GO:0051607">
    <property type="term" value="P:defense response to virus"/>
    <property type="evidence" value="ECO:0007669"/>
    <property type="project" value="UniProtKB-UniRule"/>
</dbReference>
<evidence type="ECO:0000256" key="5">
    <source>
        <dbReference type="ARBA" id="ARBA00022842"/>
    </source>
</evidence>
<dbReference type="EC" id="3.1.-.-" evidence="10"/>
<keyword evidence="3 10" id="KW-0255">Endonuclease</keyword>